<feature type="region of interest" description="Disordered" evidence="1">
    <location>
        <begin position="64"/>
        <end position="96"/>
    </location>
</feature>
<accession>A0A0L9U3Y6</accession>
<dbReference type="Gramene" id="KOM37490">
    <property type="protein sequence ID" value="KOM37490"/>
    <property type="gene ID" value="LR48_Vigan03g087200"/>
</dbReference>
<organism evidence="2 3">
    <name type="scientific">Phaseolus angularis</name>
    <name type="common">Azuki bean</name>
    <name type="synonym">Vigna angularis</name>
    <dbReference type="NCBI Taxonomy" id="3914"/>
    <lineage>
        <taxon>Eukaryota</taxon>
        <taxon>Viridiplantae</taxon>
        <taxon>Streptophyta</taxon>
        <taxon>Embryophyta</taxon>
        <taxon>Tracheophyta</taxon>
        <taxon>Spermatophyta</taxon>
        <taxon>Magnoliopsida</taxon>
        <taxon>eudicotyledons</taxon>
        <taxon>Gunneridae</taxon>
        <taxon>Pentapetalae</taxon>
        <taxon>rosids</taxon>
        <taxon>fabids</taxon>
        <taxon>Fabales</taxon>
        <taxon>Fabaceae</taxon>
        <taxon>Papilionoideae</taxon>
        <taxon>50 kb inversion clade</taxon>
        <taxon>NPAAA clade</taxon>
        <taxon>indigoferoid/millettioid clade</taxon>
        <taxon>Phaseoleae</taxon>
        <taxon>Vigna</taxon>
    </lineage>
</organism>
<proteinExistence type="predicted"/>
<evidence type="ECO:0000256" key="1">
    <source>
        <dbReference type="SAM" id="MobiDB-lite"/>
    </source>
</evidence>
<protein>
    <submittedName>
        <fullName evidence="2">Uncharacterized protein</fullName>
    </submittedName>
</protein>
<evidence type="ECO:0000313" key="2">
    <source>
        <dbReference type="EMBL" id="KOM37490.1"/>
    </source>
</evidence>
<sequence>MLVRPTVKRQGLYAIVIKVPYIKVEDSTKLIWHRPPVSMPTSPKELNARPPKQIRIEPRLRINSPTLASVGRHTSPPLRIKKRVKAREEDPPLRQDRRRTWRFGTAQPYTSETTSYNRLSHFENPVTDLNNRLSLTIIDYSWQLKLNLRYSEQLAI</sequence>
<evidence type="ECO:0000313" key="3">
    <source>
        <dbReference type="Proteomes" id="UP000053144"/>
    </source>
</evidence>
<reference evidence="3" key="1">
    <citation type="journal article" date="2015" name="Proc. Natl. Acad. Sci. U.S.A.">
        <title>Genome sequencing of adzuki bean (Vigna angularis) provides insight into high starch and low fat accumulation and domestication.</title>
        <authorList>
            <person name="Yang K."/>
            <person name="Tian Z."/>
            <person name="Chen C."/>
            <person name="Luo L."/>
            <person name="Zhao B."/>
            <person name="Wang Z."/>
            <person name="Yu L."/>
            <person name="Li Y."/>
            <person name="Sun Y."/>
            <person name="Li W."/>
            <person name="Chen Y."/>
            <person name="Li Y."/>
            <person name="Zhang Y."/>
            <person name="Ai D."/>
            <person name="Zhao J."/>
            <person name="Shang C."/>
            <person name="Ma Y."/>
            <person name="Wu B."/>
            <person name="Wang M."/>
            <person name="Gao L."/>
            <person name="Sun D."/>
            <person name="Zhang P."/>
            <person name="Guo F."/>
            <person name="Wang W."/>
            <person name="Li Y."/>
            <person name="Wang J."/>
            <person name="Varshney R.K."/>
            <person name="Wang J."/>
            <person name="Ling H.Q."/>
            <person name="Wan P."/>
        </authorList>
    </citation>
    <scope>NUCLEOTIDE SEQUENCE</scope>
    <source>
        <strain evidence="3">cv. Jingnong 6</strain>
    </source>
</reference>
<dbReference type="Proteomes" id="UP000053144">
    <property type="component" value="Chromosome 3"/>
</dbReference>
<feature type="compositionally biased region" description="Basic and acidic residues" evidence="1">
    <location>
        <begin position="86"/>
        <end position="95"/>
    </location>
</feature>
<gene>
    <name evidence="2" type="ORF">LR48_Vigan03g087200</name>
</gene>
<dbReference type="AlphaFoldDB" id="A0A0L9U3Y6"/>
<name>A0A0L9U3Y6_PHAAN</name>
<dbReference type="EMBL" id="CM003373">
    <property type="protein sequence ID" value="KOM37490.1"/>
    <property type="molecule type" value="Genomic_DNA"/>
</dbReference>